<dbReference type="EMBL" id="FLQR01000006">
    <property type="protein sequence ID" value="SBS71613.1"/>
    <property type="molecule type" value="Genomic_DNA"/>
</dbReference>
<accession>A0A1Y5NYW2</accession>
<dbReference type="AlphaFoldDB" id="A0A1Y5NYW2"/>
<evidence type="ECO:0000256" key="1">
    <source>
        <dbReference type="SAM" id="Phobius"/>
    </source>
</evidence>
<dbReference type="RefSeq" id="WP_295574614.1">
    <property type="nucleotide sequence ID" value="NZ_FLQR01000006.1"/>
</dbReference>
<dbReference type="GO" id="GO:0022857">
    <property type="term" value="F:transmembrane transporter activity"/>
    <property type="evidence" value="ECO:0007669"/>
    <property type="project" value="InterPro"/>
</dbReference>
<gene>
    <name evidence="3" type="ORF">MIPYR_20106</name>
</gene>
<evidence type="ECO:0000313" key="3">
    <source>
        <dbReference type="EMBL" id="SBS71613.1"/>
    </source>
</evidence>
<name>A0A1Y5NYW2_9MICO</name>
<dbReference type="PROSITE" id="PS50850">
    <property type="entry name" value="MFS"/>
    <property type="match status" value="1"/>
</dbReference>
<dbReference type="InterPro" id="IPR020846">
    <property type="entry name" value="MFS_dom"/>
</dbReference>
<feature type="transmembrane region" description="Helical" evidence="1">
    <location>
        <begin position="5"/>
        <end position="23"/>
    </location>
</feature>
<proteinExistence type="predicted"/>
<feature type="transmembrane region" description="Helical" evidence="1">
    <location>
        <begin position="29"/>
        <end position="54"/>
    </location>
</feature>
<keyword evidence="1" id="KW-0472">Membrane</keyword>
<keyword evidence="3" id="KW-0282">Flagellum</keyword>
<keyword evidence="3" id="KW-0969">Cilium</keyword>
<evidence type="ECO:0000259" key="2">
    <source>
        <dbReference type="PROSITE" id="PS50850"/>
    </source>
</evidence>
<reference evidence="3" key="1">
    <citation type="submission" date="2016-03" db="EMBL/GenBank/DDBJ databases">
        <authorList>
            <person name="Ploux O."/>
        </authorList>
    </citation>
    <scope>NUCLEOTIDE SEQUENCE</scope>
    <source>
        <strain evidence="3">UC1</strain>
    </source>
</reference>
<keyword evidence="1" id="KW-0812">Transmembrane</keyword>
<sequence length="59" mass="6797">MTRNSLWTVVGVVVAVVIAWFLVDVIFRLMWFVAKLGMVAIVALVVFLVIRMLFRRSED</sequence>
<keyword evidence="3" id="KW-0966">Cell projection</keyword>
<organism evidence="3">
    <name type="scientific">uncultured Microbacterium sp</name>
    <dbReference type="NCBI Taxonomy" id="191216"/>
    <lineage>
        <taxon>Bacteria</taxon>
        <taxon>Bacillati</taxon>
        <taxon>Actinomycetota</taxon>
        <taxon>Actinomycetes</taxon>
        <taxon>Micrococcales</taxon>
        <taxon>Microbacteriaceae</taxon>
        <taxon>Microbacterium</taxon>
        <taxon>environmental samples</taxon>
    </lineage>
</organism>
<keyword evidence="1" id="KW-1133">Transmembrane helix</keyword>
<protein>
    <submittedName>
        <fullName evidence="3">Flagellar biosynthesis pathway, component FlhA</fullName>
    </submittedName>
</protein>
<feature type="domain" description="Major facilitator superfamily (MFS) profile" evidence="2">
    <location>
        <begin position="1"/>
        <end position="59"/>
    </location>
</feature>